<gene>
    <name evidence="1" type="ORF">RZP41_16970</name>
</gene>
<reference evidence="1" key="1">
    <citation type="submission" date="2023-10" db="EMBL/GenBank/DDBJ databases">
        <title>Surveillance and assessment of the effects of hospital wastewater treatment on clearance of pathogenic bacterial and antimicrobial resistance genes.</title>
        <authorList>
            <person name="Wu Y."/>
        </authorList>
    </citation>
    <scope>NUCLEOTIDE SEQUENCE</scope>
    <source>
        <strain evidence="1">23-M-SRM-33-1</strain>
    </source>
</reference>
<comment type="caution">
    <text evidence="1">The sequence shown here is derived from an EMBL/GenBank/DDBJ whole genome shotgun (WGS) entry which is preliminary data.</text>
</comment>
<evidence type="ECO:0000313" key="2">
    <source>
        <dbReference type="Proteomes" id="UP001284547"/>
    </source>
</evidence>
<name>A0AAW8XU25_9ENTR</name>
<dbReference type="Proteomes" id="UP001284547">
    <property type="component" value="Unassembled WGS sequence"/>
</dbReference>
<accession>A0AAW8XU25</accession>
<sequence length="73" mass="8093">MIKKYTVLALPSVVKKCAVLPRATVVKKCSVLPRATVAKKRAVLAIDKSKFQHPAIWFSIVESPLAEDYLNPD</sequence>
<dbReference type="RefSeq" id="WP_142375839.1">
    <property type="nucleotide sequence ID" value="NZ_JAOUTP010000008.1"/>
</dbReference>
<protein>
    <submittedName>
        <fullName evidence="1">Uncharacterized protein</fullName>
    </submittedName>
</protein>
<dbReference type="EMBL" id="JAWHZD010000009">
    <property type="protein sequence ID" value="MDV0842936.1"/>
    <property type="molecule type" value="Genomic_DNA"/>
</dbReference>
<evidence type="ECO:0000313" key="1">
    <source>
        <dbReference type="EMBL" id="MDV0842936.1"/>
    </source>
</evidence>
<organism evidence="1 2">
    <name type="scientific">Klebsiella quasipneumoniae subsp. quasipneumoniae</name>
    <dbReference type="NCBI Taxonomy" id="1667327"/>
    <lineage>
        <taxon>Bacteria</taxon>
        <taxon>Pseudomonadati</taxon>
        <taxon>Pseudomonadota</taxon>
        <taxon>Gammaproteobacteria</taxon>
        <taxon>Enterobacterales</taxon>
        <taxon>Enterobacteriaceae</taxon>
        <taxon>Klebsiella/Raoultella group</taxon>
        <taxon>Klebsiella</taxon>
        <taxon>Klebsiella pneumoniae complex</taxon>
    </lineage>
</organism>
<dbReference type="AlphaFoldDB" id="A0AAW8XU25"/>
<proteinExistence type="predicted"/>